<proteinExistence type="inferred from homology"/>
<comment type="caution">
    <text evidence="9">Lacks conserved residue(s) required for the propagation of feature annotation.</text>
</comment>
<dbReference type="EMBL" id="JACIDZ010000008">
    <property type="protein sequence ID" value="MBB4122673.1"/>
    <property type="molecule type" value="Genomic_DNA"/>
</dbReference>
<feature type="transmembrane region" description="Helical" evidence="9">
    <location>
        <begin position="14"/>
        <end position="36"/>
    </location>
</feature>
<dbReference type="PANTHER" id="PTHR35011:SF10">
    <property type="entry name" value="TRAP TRANSPORTER SMALL PERMEASE PROTEIN"/>
    <property type="match status" value="1"/>
</dbReference>
<keyword evidence="4 9" id="KW-0997">Cell inner membrane</keyword>
<dbReference type="GO" id="GO:0005886">
    <property type="term" value="C:plasma membrane"/>
    <property type="evidence" value="ECO:0007669"/>
    <property type="project" value="UniProtKB-SubCell"/>
</dbReference>
<dbReference type="InterPro" id="IPR055348">
    <property type="entry name" value="DctQ"/>
</dbReference>
<feature type="transmembrane region" description="Helical" evidence="9">
    <location>
        <begin position="96"/>
        <end position="119"/>
    </location>
</feature>
<feature type="transmembrane region" description="Helical" evidence="9">
    <location>
        <begin position="131"/>
        <end position="152"/>
    </location>
</feature>
<keyword evidence="2 9" id="KW-0813">Transport</keyword>
<feature type="domain" description="Tripartite ATP-independent periplasmic transporters DctQ component" evidence="10">
    <location>
        <begin position="27"/>
        <end position="154"/>
    </location>
</feature>
<dbReference type="GO" id="GO:0022857">
    <property type="term" value="F:transmembrane transporter activity"/>
    <property type="evidence" value="ECO:0007669"/>
    <property type="project" value="UniProtKB-UniRule"/>
</dbReference>
<sequence>MNVLGHILKKLEDILHFLGCLGLVTVVVLINADILLRLIFKTPVQFQFEFTELYLMPALATLSLSRVFREGGHLALDFMPERLPGLTGAVIAKLRLLLPAAFFAAVTVMSGIFAFHAFAGKDVEYGVYDWPLGWAYAVVPLGCGVLVLRLLFDACSRQAPEPMQT</sequence>
<comment type="subunit">
    <text evidence="9">The complex comprises the extracytoplasmic solute receptor protein and the two transmembrane proteins.</text>
</comment>
<keyword evidence="6 9" id="KW-1133">Transmembrane helix</keyword>
<dbReference type="Pfam" id="PF04290">
    <property type="entry name" value="DctQ"/>
    <property type="match status" value="1"/>
</dbReference>
<evidence type="ECO:0000256" key="7">
    <source>
        <dbReference type="ARBA" id="ARBA00023136"/>
    </source>
</evidence>
<evidence type="ECO:0000313" key="11">
    <source>
        <dbReference type="EMBL" id="MBB4122673.1"/>
    </source>
</evidence>
<evidence type="ECO:0000259" key="10">
    <source>
        <dbReference type="Pfam" id="PF04290"/>
    </source>
</evidence>
<comment type="similarity">
    <text evidence="8 9">Belongs to the TRAP transporter small permease family.</text>
</comment>
<evidence type="ECO:0000256" key="5">
    <source>
        <dbReference type="ARBA" id="ARBA00022692"/>
    </source>
</evidence>
<gene>
    <name evidence="11" type="ORF">GGR30_002607</name>
</gene>
<dbReference type="InterPro" id="IPR007387">
    <property type="entry name" value="TRAP_DctQ"/>
</dbReference>
<dbReference type="PANTHER" id="PTHR35011">
    <property type="entry name" value="2,3-DIKETO-L-GULONATE TRAP TRANSPORTER SMALL PERMEASE PROTEIN YIAM"/>
    <property type="match status" value="1"/>
</dbReference>
<keyword evidence="12" id="KW-1185">Reference proteome</keyword>
<evidence type="ECO:0000256" key="2">
    <source>
        <dbReference type="ARBA" id="ARBA00022448"/>
    </source>
</evidence>
<keyword evidence="3" id="KW-1003">Cell membrane</keyword>
<evidence type="ECO:0000313" key="12">
    <source>
        <dbReference type="Proteomes" id="UP000530571"/>
    </source>
</evidence>
<comment type="caution">
    <text evidence="11">The sequence shown here is derived from an EMBL/GenBank/DDBJ whole genome shotgun (WGS) entry which is preliminary data.</text>
</comment>
<accession>A0A7W6KJW3</accession>
<dbReference type="Proteomes" id="UP000530571">
    <property type="component" value="Unassembled WGS sequence"/>
</dbReference>
<evidence type="ECO:0000256" key="9">
    <source>
        <dbReference type="RuleBase" id="RU369079"/>
    </source>
</evidence>
<comment type="subcellular location">
    <subcellularLocation>
        <location evidence="1 9">Cell inner membrane</location>
        <topology evidence="1 9">Multi-pass membrane protein</topology>
    </subcellularLocation>
</comment>
<evidence type="ECO:0000256" key="1">
    <source>
        <dbReference type="ARBA" id="ARBA00004429"/>
    </source>
</evidence>
<dbReference type="AlphaFoldDB" id="A0A7W6KJW3"/>
<dbReference type="GO" id="GO:0015740">
    <property type="term" value="P:C4-dicarboxylate transport"/>
    <property type="evidence" value="ECO:0007669"/>
    <property type="project" value="TreeGrafter"/>
</dbReference>
<name>A0A7W6KJW3_9HYPH</name>
<keyword evidence="7 9" id="KW-0472">Membrane</keyword>
<evidence type="ECO:0000256" key="6">
    <source>
        <dbReference type="ARBA" id="ARBA00022989"/>
    </source>
</evidence>
<reference evidence="11 12" key="1">
    <citation type="submission" date="2020-08" db="EMBL/GenBank/DDBJ databases">
        <title>Genomic Encyclopedia of Type Strains, Phase IV (KMG-IV): sequencing the most valuable type-strain genomes for metagenomic binning, comparative biology and taxonomic classification.</title>
        <authorList>
            <person name="Goeker M."/>
        </authorList>
    </citation>
    <scope>NUCLEOTIDE SEQUENCE [LARGE SCALE GENOMIC DNA]</scope>
    <source>
        <strain evidence="11 12">DSM 28101</strain>
    </source>
</reference>
<evidence type="ECO:0000256" key="3">
    <source>
        <dbReference type="ARBA" id="ARBA00022475"/>
    </source>
</evidence>
<keyword evidence="5 9" id="KW-0812">Transmembrane</keyword>
<protein>
    <recommendedName>
        <fullName evidence="9">TRAP transporter small permease protein</fullName>
    </recommendedName>
</protein>
<dbReference type="RefSeq" id="WP_246413830.1">
    <property type="nucleotide sequence ID" value="NZ_JACIDZ010000008.1"/>
</dbReference>
<evidence type="ECO:0000256" key="4">
    <source>
        <dbReference type="ARBA" id="ARBA00022519"/>
    </source>
</evidence>
<comment type="function">
    <text evidence="9">Part of the tripartite ATP-independent periplasmic (TRAP) transport system.</text>
</comment>
<organism evidence="11 12">
    <name type="scientific">Martelella radicis</name>
    <dbReference type="NCBI Taxonomy" id="1397476"/>
    <lineage>
        <taxon>Bacteria</taxon>
        <taxon>Pseudomonadati</taxon>
        <taxon>Pseudomonadota</taxon>
        <taxon>Alphaproteobacteria</taxon>
        <taxon>Hyphomicrobiales</taxon>
        <taxon>Aurantimonadaceae</taxon>
        <taxon>Martelella</taxon>
    </lineage>
</organism>
<evidence type="ECO:0000256" key="8">
    <source>
        <dbReference type="ARBA" id="ARBA00038436"/>
    </source>
</evidence>